<organism evidence="1 2">
    <name type="scientific">Methylomarinum roseum</name>
    <dbReference type="NCBI Taxonomy" id="3067653"/>
    <lineage>
        <taxon>Bacteria</taxon>
        <taxon>Pseudomonadati</taxon>
        <taxon>Pseudomonadota</taxon>
        <taxon>Gammaproteobacteria</taxon>
        <taxon>Methylococcales</taxon>
        <taxon>Methylococcaceae</taxon>
        <taxon>Methylomarinum</taxon>
    </lineage>
</organism>
<dbReference type="SUPFAM" id="SSF53474">
    <property type="entry name" value="alpha/beta-Hydrolases"/>
    <property type="match status" value="1"/>
</dbReference>
<dbReference type="PANTHER" id="PTHR37946:SF1">
    <property type="entry name" value="SLL1969 PROTEIN"/>
    <property type="match status" value="1"/>
</dbReference>
<evidence type="ECO:0000313" key="2">
    <source>
        <dbReference type="Proteomes" id="UP001225378"/>
    </source>
</evidence>
<sequence length="194" mass="22303">MSHRTVLVHGIFNSAYVFTVMRKRLEARGIECFAPSLKPRDGRHGIEDLALKLKTAIDERFGEDQSIHLIGFSMGGIVARYYLQKLEGHQRVKLFFTISSPHHGSYLAYCYPGKGARDLRPNSVLLQNLQGDDDKYQCMRVYSYWTPFDLMIIPPSSSIWPLAENKQFRSLLHIMMLFNRSLTEHISRVILGQA</sequence>
<dbReference type="InterPro" id="IPR029058">
    <property type="entry name" value="AB_hydrolase_fold"/>
</dbReference>
<dbReference type="RefSeq" id="WP_349431418.1">
    <property type="nucleotide sequence ID" value="NZ_CP157743.1"/>
</dbReference>
<evidence type="ECO:0000313" key="1">
    <source>
        <dbReference type="EMBL" id="XBS19903.1"/>
    </source>
</evidence>
<dbReference type="Pfam" id="PF02089">
    <property type="entry name" value="Palm_thioest"/>
    <property type="match status" value="1"/>
</dbReference>
<dbReference type="Gene3D" id="3.40.50.1820">
    <property type="entry name" value="alpha/beta hydrolase"/>
    <property type="match status" value="1"/>
</dbReference>
<reference evidence="1 2" key="1">
    <citation type="journal article" date="2024" name="Microbiology">
        <title>Methylomarinum rosea sp. nov., a novel halophilic methanotrophic bacterium from the hypersaline Lake Elton.</title>
        <authorList>
            <person name="Suleimanov R.Z."/>
            <person name="Oshkin I.Y."/>
            <person name="Danilova O.V."/>
            <person name="Suzina N.E."/>
            <person name="Dedysh S.N."/>
        </authorList>
    </citation>
    <scope>NUCLEOTIDE SEQUENCE [LARGE SCALE GENOMIC DNA]</scope>
    <source>
        <strain evidence="1 2">Ch1-1</strain>
    </source>
</reference>
<dbReference type="AlphaFoldDB" id="A0AAU7NSE9"/>
<keyword evidence="2" id="KW-1185">Reference proteome</keyword>
<keyword evidence="1" id="KW-0378">Hydrolase</keyword>
<name>A0AAU7NSE9_9GAMM</name>
<dbReference type="EMBL" id="CP157743">
    <property type="protein sequence ID" value="XBS19903.1"/>
    <property type="molecule type" value="Genomic_DNA"/>
</dbReference>
<gene>
    <name evidence="1" type="ORF">Q9L42_016310</name>
</gene>
<dbReference type="GO" id="GO:0016787">
    <property type="term" value="F:hydrolase activity"/>
    <property type="evidence" value="ECO:0007669"/>
    <property type="project" value="UniProtKB-KW"/>
</dbReference>
<proteinExistence type="predicted"/>
<dbReference type="Proteomes" id="UP001225378">
    <property type="component" value="Chromosome"/>
</dbReference>
<dbReference type="KEGG" id="mech:Q9L42_016310"/>
<dbReference type="PANTHER" id="PTHR37946">
    <property type="entry name" value="SLL1969 PROTEIN"/>
    <property type="match status" value="1"/>
</dbReference>
<accession>A0AAU7NSE9</accession>
<protein>
    <submittedName>
        <fullName evidence="1">Alpha/beta fold hydrolase</fullName>
    </submittedName>
</protein>